<reference evidence="1 2" key="1">
    <citation type="journal article" date="2019" name="Environ. Microbiol.">
        <title>At the nexus of three kingdoms: the genome of the mycorrhizal fungus Gigaspora margarita provides insights into plant, endobacterial and fungal interactions.</title>
        <authorList>
            <person name="Venice F."/>
            <person name="Ghignone S."/>
            <person name="Salvioli di Fossalunga A."/>
            <person name="Amselem J."/>
            <person name="Novero M."/>
            <person name="Xianan X."/>
            <person name="Sedzielewska Toro K."/>
            <person name="Morin E."/>
            <person name="Lipzen A."/>
            <person name="Grigoriev I.V."/>
            <person name="Henrissat B."/>
            <person name="Martin F.M."/>
            <person name="Bonfante P."/>
        </authorList>
    </citation>
    <scope>NUCLEOTIDE SEQUENCE [LARGE SCALE GENOMIC DNA]</scope>
    <source>
        <strain evidence="1 2">BEG34</strain>
    </source>
</reference>
<accession>A0A8H4APX5</accession>
<sequence length="411" mass="47317">MDKMQKDGKLNSESTLKIKSNLDFKICSCKQKVLKDDWEDHQIVCPKRRLTCPAFVSFLSAISKFEQPCWKIYGEQYAEFSLPLVESNCPPTLKELTKLQILRSIGNLEKLKTSRVPSAIIHTLRLECPTFSTKAELNKHLVGSCFYFKVQCLFSPVMRPGLYDVHATNCHNNDICPKLELSRQEFHIHSDKAALDPISQRLPSTPNIFPYHCSLCDHYFLNSDTHICMPSPPIPKYDIICHGCKSKLDQPRKTPYELENACQVCYDPDNNFLNSDTHPIPEYDIICHGCKSKLDQPRKTPYELENSCKVCYDPDNNFLNSYTHPIPEYDIICHGCKSKLYQPKKTHYELENTCQVCCNQDNNNPIVVGMVGMVNFHNENQKMQWKNVKQNIIKSYDKIHGTEASINNNLI</sequence>
<organism evidence="1 2">
    <name type="scientific">Gigaspora margarita</name>
    <dbReference type="NCBI Taxonomy" id="4874"/>
    <lineage>
        <taxon>Eukaryota</taxon>
        <taxon>Fungi</taxon>
        <taxon>Fungi incertae sedis</taxon>
        <taxon>Mucoromycota</taxon>
        <taxon>Glomeromycotina</taxon>
        <taxon>Glomeromycetes</taxon>
        <taxon>Diversisporales</taxon>
        <taxon>Gigasporaceae</taxon>
        <taxon>Gigaspora</taxon>
    </lineage>
</organism>
<proteinExistence type="predicted"/>
<evidence type="ECO:0000313" key="1">
    <source>
        <dbReference type="EMBL" id="KAF0521033.1"/>
    </source>
</evidence>
<name>A0A8H4APX5_GIGMA</name>
<dbReference type="Proteomes" id="UP000439903">
    <property type="component" value="Unassembled WGS sequence"/>
</dbReference>
<dbReference type="OrthoDB" id="2371423at2759"/>
<dbReference type="EMBL" id="WTPW01000340">
    <property type="protein sequence ID" value="KAF0521033.1"/>
    <property type="molecule type" value="Genomic_DNA"/>
</dbReference>
<keyword evidence="2" id="KW-1185">Reference proteome</keyword>
<dbReference type="AlphaFoldDB" id="A0A8H4APX5"/>
<evidence type="ECO:0000313" key="2">
    <source>
        <dbReference type="Proteomes" id="UP000439903"/>
    </source>
</evidence>
<comment type="caution">
    <text evidence="1">The sequence shown here is derived from an EMBL/GenBank/DDBJ whole genome shotgun (WGS) entry which is preliminary data.</text>
</comment>
<protein>
    <submittedName>
        <fullName evidence="1">Developmental regulator flba</fullName>
    </submittedName>
</protein>
<gene>
    <name evidence="1" type="ORF">F8M41_015963</name>
</gene>